<accession>A0A1I7TTS3</accession>
<organism evidence="2 3">
    <name type="scientific">Caenorhabditis tropicalis</name>
    <dbReference type="NCBI Taxonomy" id="1561998"/>
    <lineage>
        <taxon>Eukaryota</taxon>
        <taxon>Metazoa</taxon>
        <taxon>Ecdysozoa</taxon>
        <taxon>Nematoda</taxon>
        <taxon>Chromadorea</taxon>
        <taxon>Rhabditida</taxon>
        <taxon>Rhabditina</taxon>
        <taxon>Rhabditomorpha</taxon>
        <taxon>Rhabditoidea</taxon>
        <taxon>Rhabditidae</taxon>
        <taxon>Peloderinae</taxon>
        <taxon>Caenorhabditis</taxon>
    </lineage>
</organism>
<dbReference type="AlphaFoldDB" id="A0A1I7TTS3"/>
<name>A0A1I7TTS3_9PELO</name>
<feature type="compositionally biased region" description="Polar residues" evidence="1">
    <location>
        <begin position="37"/>
        <end position="63"/>
    </location>
</feature>
<evidence type="ECO:0000313" key="3">
    <source>
        <dbReference type="WBParaSite" id="Csp11.Scaffold629.g11700.t1"/>
    </source>
</evidence>
<dbReference type="Proteomes" id="UP000095282">
    <property type="component" value="Unplaced"/>
</dbReference>
<sequence length="71" mass="8258">MVVFQSVKKQFSHEVIEIMAQIVQDQLEKDILEEAPQNDQLVPTMASNQSSQEDYKMQSSSRRLISRTNHH</sequence>
<evidence type="ECO:0000256" key="1">
    <source>
        <dbReference type="SAM" id="MobiDB-lite"/>
    </source>
</evidence>
<protein>
    <submittedName>
        <fullName evidence="3">Ovule protein</fullName>
    </submittedName>
</protein>
<proteinExistence type="predicted"/>
<dbReference type="WBParaSite" id="Csp11.Scaffold629.g11700.t1">
    <property type="protein sequence ID" value="Csp11.Scaffold629.g11700.t1"/>
    <property type="gene ID" value="Csp11.Scaffold629.g11700"/>
</dbReference>
<keyword evidence="2" id="KW-1185">Reference proteome</keyword>
<reference evidence="3" key="1">
    <citation type="submission" date="2016-11" db="UniProtKB">
        <authorList>
            <consortium name="WormBaseParasite"/>
        </authorList>
    </citation>
    <scope>IDENTIFICATION</scope>
</reference>
<feature type="region of interest" description="Disordered" evidence="1">
    <location>
        <begin position="34"/>
        <end position="71"/>
    </location>
</feature>
<evidence type="ECO:0000313" key="2">
    <source>
        <dbReference type="Proteomes" id="UP000095282"/>
    </source>
</evidence>